<protein>
    <submittedName>
        <fullName evidence="1">Uncharacterized protein</fullName>
    </submittedName>
</protein>
<evidence type="ECO:0000313" key="1">
    <source>
        <dbReference type="EMBL" id="EXL09479.1"/>
    </source>
</evidence>
<evidence type="ECO:0000313" key="2">
    <source>
        <dbReference type="Proteomes" id="UP000019849"/>
    </source>
</evidence>
<sequence>MPIGKRSEKVEQRKETIVQPVIPQQFGQVALGFIASHAARLPVPKNRDDKCLVIRQIGKSERDKSMASIIPARQACRPFLTARSRIQSTIFQRMEDLVRGLALAYSEAIGFLG</sequence>
<comment type="caution">
    <text evidence="1">The sequence shown here is derived from an EMBL/GenBank/DDBJ whole genome shotgun (WGS) entry which is preliminary data.</text>
</comment>
<dbReference type="AlphaFoldDB" id="A0A011TCY6"/>
<proteinExistence type="predicted"/>
<name>A0A011TCY6_9HYPH</name>
<organism evidence="1 2">
    <name type="scientific">Aquamicrobium defluvii</name>
    <dbReference type="NCBI Taxonomy" id="69279"/>
    <lineage>
        <taxon>Bacteria</taxon>
        <taxon>Pseudomonadati</taxon>
        <taxon>Pseudomonadota</taxon>
        <taxon>Alphaproteobacteria</taxon>
        <taxon>Hyphomicrobiales</taxon>
        <taxon>Phyllobacteriaceae</taxon>
        <taxon>Aquamicrobium</taxon>
    </lineage>
</organism>
<dbReference type="EMBL" id="JENY01000007">
    <property type="protein sequence ID" value="EXL09479.1"/>
    <property type="molecule type" value="Genomic_DNA"/>
</dbReference>
<dbReference type="Proteomes" id="UP000019849">
    <property type="component" value="Unassembled WGS sequence"/>
</dbReference>
<accession>A0A011TCY6</accession>
<dbReference type="HOGENOM" id="CLU_2128282_0_0_5"/>
<reference evidence="1 2" key="1">
    <citation type="submission" date="2014-02" db="EMBL/GenBank/DDBJ databases">
        <title>Aquamicrobium defluvii Genome sequencing.</title>
        <authorList>
            <person name="Wang X."/>
        </authorList>
    </citation>
    <scope>NUCLEOTIDE SEQUENCE [LARGE SCALE GENOMIC DNA]</scope>
    <source>
        <strain evidence="1 2">W13Z1</strain>
    </source>
</reference>
<gene>
    <name evidence="1" type="ORF">BG36_22485</name>
</gene>
<dbReference type="STRING" id="69279.BG36_22485"/>